<evidence type="ECO:0000313" key="1">
    <source>
        <dbReference type="EMBL" id="MEA5364466.1"/>
    </source>
</evidence>
<name>A0ABU5RDW6_9PSEU</name>
<accession>A0ABU5RDW6</accession>
<evidence type="ECO:0000313" key="2">
    <source>
        <dbReference type="Proteomes" id="UP001304298"/>
    </source>
</evidence>
<proteinExistence type="predicted"/>
<comment type="caution">
    <text evidence="1">The sequence shown here is derived from an EMBL/GenBank/DDBJ whole genome shotgun (WGS) entry which is preliminary data.</text>
</comment>
<gene>
    <name evidence="1" type="ORF">VA596_33385</name>
</gene>
<sequence length="343" mass="36265">MPVEGIENAAFWNWTRSSWYGRNSSATPGGQMRRVMVVCAVLVTLFAGAVPAQARTQDSCTWTPSYLPLPAGVTRGAVWAAGSDDYLAGQAPDGRLLLWHHGALVDVNAPASTSIIVSGVNGSGEIVGYDGRSDSAFVYRDGTFQTLSGPAGSSVSAKSINDSGDIVGTSYVFPGPYHSIVWNRNQPGTYRVVADDVAVGIDNAGNVVTEKGSVWSPDGTTHRLAGSPDLQVQVFQGGYALGQAFGDYTSLHKWDAAGNLVYRYEAQDRPSPRGINSHGLMVASYTPVGGTARELGVWRDTEFTGNITTEPSVRVVTESGELAGQRRSADGQTLVPATWTCVG</sequence>
<dbReference type="RefSeq" id="WP_323332269.1">
    <property type="nucleotide sequence ID" value="NZ_JAYFSI010000009.1"/>
</dbReference>
<keyword evidence="2" id="KW-1185">Reference proteome</keyword>
<reference evidence="1 2" key="1">
    <citation type="submission" date="2023-12" db="EMBL/GenBank/DDBJ databases">
        <title>Amycolatopsis sp. V23-08.</title>
        <authorList>
            <person name="Somphong A."/>
        </authorList>
    </citation>
    <scope>NUCLEOTIDE SEQUENCE [LARGE SCALE GENOMIC DNA]</scope>
    <source>
        <strain evidence="1 2">V23-08</strain>
    </source>
</reference>
<dbReference type="Proteomes" id="UP001304298">
    <property type="component" value="Unassembled WGS sequence"/>
</dbReference>
<organism evidence="1 2">
    <name type="scientific">Amycolatopsis heterodermiae</name>
    <dbReference type="NCBI Taxonomy" id="3110235"/>
    <lineage>
        <taxon>Bacteria</taxon>
        <taxon>Bacillati</taxon>
        <taxon>Actinomycetota</taxon>
        <taxon>Actinomycetes</taxon>
        <taxon>Pseudonocardiales</taxon>
        <taxon>Pseudonocardiaceae</taxon>
        <taxon>Amycolatopsis</taxon>
    </lineage>
</organism>
<dbReference type="EMBL" id="JAYFSI010000009">
    <property type="protein sequence ID" value="MEA5364466.1"/>
    <property type="molecule type" value="Genomic_DNA"/>
</dbReference>
<protein>
    <submittedName>
        <fullName evidence="1">Uncharacterized protein</fullName>
    </submittedName>
</protein>